<evidence type="ECO:0000256" key="5">
    <source>
        <dbReference type="SAM" id="SignalP"/>
    </source>
</evidence>
<dbReference type="InterPro" id="IPR029058">
    <property type="entry name" value="AB_hydrolase_fold"/>
</dbReference>
<keyword evidence="8" id="KW-1185">Reference proteome</keyword>
<name>A0A9N9STR2_DIABA</name>
<evidence type="ECO:0000256" key="1">
    <source>
        <dbReference type="ARBA" id="ARBA00005964"/>
    </source>
</evidence>
<accession>A0A9N9STR2</accession>
<proteinExistence type="inferred from homology"/>
<dbReference type="EMBL" id="OU898278">
    <property type="protein sequence ID" value="CAG9831935.1"/>
    <property type="molecule type" value="Genomic_DNA"/>
</dbReference>
<reference evidence="7" key="1">
    <citation type="submission" date="2022-01" db="EMBL/GenBank/DDBJ databases">
        <authorList>
            <person name="King R."/>
        </authorList>
    </citation>
    <scope>NUCLEOTIDE SEQUENCE</scope>
</reference>
<evidence type="ECO:0000313" key="8">
    <source>
        <dbReference type="Proteomes" id="UP001153709"/>
    </source>
</evidence>
<keyword evidence="2" id="KW-0719">Serine esterase</keyword>
<dbReference type="OrthoDB" id="6685001at2759"/>
<keyword evidence="5" id="KW-0732">Signal</keyword>
<evidence type="ECO:0000256" key="4">
    <source>
        <dbReference type="ARBA" id="ARBA00023180"/>
    </source>
</evidence>
<keyword evidence="4" id="KW-0325">Glycoprotein</keyword>
<dbReference type="Pfam" id="PF00135">
    <property type="entry name" value="COesterase"/>
    <property type="match status" value="1"/>
</dbReference>
<gene>
    <name evidence="7" type="ORF">DIABBA_LOCUS5479</name>
</gene>
<evidence type="ECO:0000313" key="7">
    <source>
        <dbReference type="EMBL" id="CAG9831935.1"/>
    </source>
</evidence>
<keyword evidence="3" id="KW-0378">Hydrolase</keyword>
<evidence type="ECO:0000256" key="2">
    <source>
        <dbReference type="ARBA" id="ARBA00022487"/>
    </source>
</evidence>
<dbReference type="PANTHER" id="PTHR43142:SF1">
    <property type="entry name" value="CARBOXYLIC ESTER HYDROLASE"/>
    <property type="match status" value="1"/>
</dbReference>
<dbReference type="PANTHER" id="PTHR43142">
    <property type="entry name" value="CARBOXYLIC ESTER HYDROLASE"/>
    <property type="match status" value="1"/>
</dbReference>
<dbReference type="AlphaFoldDB" id="A0A9N9STR2"/>
<feature type="domain" description="Carboxylesterase type B" evidence="6">
    <location>
        <begin position="37"/>
        <end position="546"/>
    </location>
</feature>
<feature type="chain" id="PRO_5040511935" description="Carboxylesterase type B domain-containing protein" evidence="5">
    <location>
        <begin position="25"/>
        <end position="569"/>
    </location>
</feature>
<dbReference type="InterPro" id="IPR002018">
    <property type="entry name" value="CarbesteraseB"/>
</dbReference>
<evidence type="ECO:0000259" key="6">
    <source>
        <dbReference type="Pfam" id="PF00135"/>
    </source>
</evidence>
<organism evidence="7 8">
    <name type="scientific">Diabrotica balteata</name>
    <name type="common">Banded cucumber beetle</name>
    <dbReference type="NCBI Taxonomy" id="107213"/>
    <lineage>
        <taxon>Eukaryota</taxon>
        <taxon>Metazoa</taxon>
        <taxon>Ecdysozoa</taxon>
        <taxon>Arthropoda</taxon>
        <taxon>Hexapoda</taxon>
        <taxon>Insecta</taxon>
        <taxon>Pterygota</taxon>
        <taxon>Neoptera</taxon>
        <taxon>Endopterygota</taxon>
        <taxon>Coleoptera</taxon>
        <taxon>Polyphaga</taxon>
        <taxon>Cucujiformia</taxon>
        <taxon>Chrysomeloidea</taxon>
        <taxon>Chrysomelidae</taxon>
        <taxon>Galerucinae</taxon>
        <taxon>Diabroticina</taxon>
        <taxon>Diabroticites</taxon>
        <taxon>Diabrotica</taxon>
    </lineage>
</organism>
<evidence type="ECO:0000256" key="3">
    <source>
        <dbReference type="ARBA" id="ARBA00022801"/>
    </source>
</evidence>
<comment type="similarity">
    <text evidence="1">Belongs to the type-B carboxylesterase/lipase family.</text>
</comment>
<protein>
    <recommendedName>
        <fullName evidence="6">Carboxylesterase type B domain-containing protein</fullName>
    </recommendedName>
</protein>
<feature type="signal peptide" evidence="5">
    <location>
        <begin position="1"/>
        <end position="24"/>
    </location>
</feature>
<dbReference type="GO" id="GO:0052689">
    <property type="term" value="F:carboxylic ester hydrolase activity"/>
    <property type="evidence" value="ECO:0007669"/>
    <property type="project" value="UniProtKB-KW"/>
</dbReference>
<dbReference type="Proteomes" id="UP001153709">
    <property type="component" value="Chromosome 3"/>
</dbReference>
<sequence>MLKSKITAICIVLILFLTFKRVHSNLGTKAFLENDDLVVTLANPIGKIRGHILQSQNENDIYAFQDVPYAQPPIGQNRFKPPIGLNNWDGIVDTTSNTKICPQMPKSISTIVTGLIETEDCLVLNIYSPVQPGSDSSLPVYFWIHGGSFFEGSGGISQFNPKYFLDQNIVVVTVNYRLGALGFLTLNDNNIPGNLGIKDQNLALKWVSENIHLFGGNPNNVVLGGEGSGAVSVGYHLLSKSSKGLFSAAIQQSGSSLYIFGNQIGYRDRAFELGRRVNSSFNSNNNTELMEHLQSVPFSDIIRAQAGFRSNEKIGFLKGEYWKPVVEDPDNPDSFVTGPMLEDFENGNFNLVPVLMGYNSEESLREFLATDEEEYESDAKKVDQLPSLIANDKLNIPQKNKAKAGKAIKAIYTESKFLGNKTAFVRYSSDVAYIHPLLRQAEATAKYTPVYLYKFSYSLEDSVIEGTGKVGHGVDLAYFWDSPVVPAVTVDENIRKSLVKFWVNFINNKNPTPSEDPDIQNIIWPKVDTQEFKFINIDEIFTIETDPKRQYKEVKEVLQQYLMQPFNVY</sequence>
<dbReference type="SUPFAM" id="SSF53474">
    <property type="entry name" value="alpha/beta-Hydrolases"/>
    <property type="match status" value="1"/>
</dbReference>
<dbReference type="Gene3D" id="3.40.50.1820">
    <property type="entry name" value="alpha/beta hydrolase"/>
    <property type="match status" value="1"/>
</dbReference>